<feature type="transmembrane region" description="Helical" evidence="1">
    <location>
        <begin position="261"/>
        <end position="283"/>
    </location>
</feature>
<protein>
    <submittedName>
        <fullName evidence="2">Uncharacterized protein</fullName>
    </submittedName>
</protein>
<evidence type="ECO:0000313" key="3">
    <source>
        <dbReference type="Proteomes" id="UP000006882"/>
    </source>
</evidence>
<accession>A0A251Q763</accession>
<organism evidence="2 3">
    <name type="scientific">Prunus persica</name>
    <name type="common">Peach</name>
    <name type="synonym">Amygdalus persica</name>
    <dbReference type="NCBI Taxonomy" id="3760"/>
    <lineage>
        <taxon>Eukaryota</taxon>
        <taxon>Viridiplantae</taxon>
        <taxon>Streptophyta</taxon>
        <taxon>Embryophyta</taxon>
        <taxon>Tracheophyta</taxon>
        <taxon>Spermatophyta</taxon>
        <taxon>Magnoliopsida</taxon>
        <taxon>eudicotyledons</taxon>
        <taxon>Gunneridae</taxon>
        <taxon>Pentapetalae</taxon>
        <taxon>rosids</taxon>
        <taxon>fabids</taxon>
        <taxon>Rosales</taxon>
        <taxon>Rosaceae</taxon>
        <taxon>Amygdaloideae</taxon>
        <taxon>Amygdaleae</taxon>
        <taxon>Prunus</taxon>
    </lineage>
</organism>
<gene>
    <name evidence="2" type="ORF">PRUPE_3G288000</name>
</gene>
<keyword evidence="1" id="KW-0812">Transmembrane</keyword>
<keyword evidence="1" id="KW-1133">Transmembrane helix</keyword>
<evidence type="ECO:0000256" key="1">
    <source>
        <dbReference type="SAM" id="Phobius"/>
    </source>
</evidence>
<dbReference type="PANTHER" id="PTHR12242">
    <property type="entry name" value="OS02G0130600 PROTEIN-RELATED"/>
    <property type="match status" value="1"/>
</dbReference>
<dbReference type="PANTHER" id="PTHR12242:SF29">
    <property type="entry name" value="TRANSMEMBRANE PROTEIN"/>
    <property type="match status" value="1"/>
</dbReference>
<dbReference type="AlphaFoldDB" id="A0A251Q763"/>
<evidence type="ECO:0000313" key="2">
    <source>
        <dbReference type="EMBL" id="ONI19623.1"/>
    </source>
</evidence>
<feature type="transmembrane region" description="Helical" evidence="1">
    <location>
        <begin position="225"/>
        <end position="249"/>
    </location>
</feature>
<reference evidence="2 3" key="1">
    <citation type="journal article" date="2013" name="Nat. Genet.">
        <title>The high-quality draft genome of peach (Prunus persica) identifies unique patterns of genetic diversity, domestication and genome evolution.</title>
        <authorList>
            <consortium name="International Peach Genome Initiative"/>
            <person name="Verde I."/>
            <person name="Abbott A.G."/>
            <person name="Scalabrin S."/>
            <person name="Jung S."/>
            <person name="Shu S."/>
            <person name="Marroni F."/>
            <person name="Zhebentyayeva T."/>
            <person name="Dettori M.T."/>
            <person name="Grimwood J."/>
            <person name="Cattonaro F."/>
            <person name="Zuccolo A."/>
            <person name="Rossini L."/>
            <person name="Jenkins J."/>
            <person name="Vendramin E."/>
            <person name="Meisel L.A."/>
            <person name="Decroocq V."/>
            <person name="Sosinski B."/>
            <person name="Prochnik S."/>
            <person name="Mitros T."/>
            <person name="Policriti A."/>
            <person name="Cipriani G."/>
            <person name="Dondini L."/>
            <person name="Ficklin S."/>
            <person name="Goodstein D.M."/>
            <person name="Xuan P."/>
            <person name="Del Fabbro C."/>
            <person name="Aramini V."/>
            <person name="Copetti D."/>
            <person name="Gonzalez S."/>
            <person name="Horner D.S."/>
            <person name="Falchi R."/>
            <person name="Lucas S."/>
            <person name="Mica E."/>
            <person name="Maldonado J."/>
            <person name="Lazzari B."/>
            <person name="Bielenberg D."/>
            <person name="Pirona R."/>
            <person name="Miculan M."/>
            <person name="Barakat A."/>
            <person name="Testolin R."/>
            <person name="Stella A."/>
            <person name="Tartarini S."/>
            <person name="Tonutti P."/>
            <person name="Arus P."/>
            <person name="Orellana A."/>
            <person name="Wells C."/>
            <person name="Main D."/>
            <person name="Vizzotto G."/>
            <person name="Silva H."/>
            <person name="Salamini F."/>
            <person name="Schmutz J."/>
            <person name="Morgante M."/>
            <person name="Rokhsar D.S."/>
        </authorList>
    </citation>
    <scope>NUCLEOTIDE SEQUENCE [LARGE SCALE GENOMIC DNA]</scope>
    <source>
        <strain evidence="3">cv. Nemared</strain>
    </source>
</reference>
<keyword evidence="1" id="KW-0472">Membrane</keyword>
<name>A0A251Q763_PRUPE</name>
<proteinExistence type="predicted"/>
<keyword evidence="3" id="KW-1185">Reference proteome</keyword>
<feature type="transmembrane region" description="Helical" evidence="1">
    <location>
        <begin position="113"/>
        <end position="134"/>
    </location>
</feature>
<dbReference type="EMBL" id="CM007653">
    <property type="protein sequence ID" value="ONI19623.1"/>
    <property type="molecule type" value="Genomic_DNA"/>
</dbReference>
<dbReference type="Proteomes" id="UP000006882">
    <property type="component" value="Chromosome G3"/>
</dbReference>
<feature type="transmembrane region" description="Helical" evidence="1">
    <location>
        <begin position="18"/>
        <end position="39"/>
    </location>
</feature>
<sequence>MQLEVTADTTNLSYWLNWRVLLCAIWLFTPIVIALLMIWKYDASGHLKSDRRETQQDADQDLCGDKAWKPCLKEIDPIWLLIYRVTAFSLLLATLIARVVISGGGIFYYYTQWTFTLLTIYFGCGSLLSIYGCWRCNKISSMGTSGDYHVGTDAEDGAYIPLEYQEKDSNPEEESCLHLAAAKCSYVFEAMFQMTVNMHTINAVLLLGDAMLNCLRLPFVRISLFILWTGAFVIFQWTIHAFVSLWWPYPFLDLSSPYAPLWYLLMALTHIPCYAIFALIVGLKHHLLSKWFPQSYQC</sequence>
<feature type="transmembrane region" description="Helical" evidence="1">
    <location>
        <begin position="78"/>
        <end position="101"/>
    </location>
</feature>
<dbReference type="Gramene" id="ONI19623">
    <property type="protein sequence ID" value="ONI19623"/>
    <property type="gene ID" value="PRUPE_3G288000"/>
</dbReference>